<feature type="non-terminal residue" evidence="4">
    <location>
        <position position="121"/>
    </location>
</feature>
<feature type="repeat" description="ANK" evidence="3">
    <location>
        <begin position="76"/>
        <end position="108"/>
    </location>
</feature>
<proteinExistence type="predicted"/>
<dbReference type="PANTHER" id="PTHR24171:SF8">
    <property type="entry name" value="BRCA1-ASSOCIATED RING DOMAIN PROTEIN 1"/>
    <property type="match status" value="1"/>
</dbReference>
<organism evidence="4 5">
    <name type="scientific">Aspergillus ellipticus CBS 707.79</name>
    <dbReference type="NCBI Taxonomy" id="1448320"/>
    <lineage>
        <taxon>Eukaryota</taxon>
        <taxon>Fungi</taxon>
        <taxon>Dikarya</taxon>
        <taxon>Ascomycota</taxon>
        <taxon>Pezizomycotina</taxon>
        <taxon>Eurotiomycetes</taxon>
        <taxon>Eurotiomycetidae</taxon>
        <taxon>Eurotiales</taxon>
        <taxon>Aspergillaceae</taxon>
        <taxon>Aspergillus</taxon>
        <taxon>Aspergillus subgen. Circumdati</taxon>
    </lineage>
</organism>
<dbReference type="SMART" id="SM00248">
    <property type="entry name" value="ANK"/>
    <property type="match status" value="2"/>
</dbReference>
<dbReference type="VEuPathDB" id="FungiDB:BO71DRAFT_320511"/>
<evidence type="ECO:0000313" key="5">
    <source>
        <dbReference type="Proteomes" id="UP000247810"/>
    </source>
</evidence>
<dbReference type="PROSITE" id="PS50297">
    <property type="entry name" value="ANK_REP_REGION"/>
    <property type="match status" value="2"/>
</dbReference>
<keyword evidence="2 3" id="KW-0040">ANK repeat</keyword>
<dbReference type="InterPro" id="IPR002110">
    <property type="entry name" value="Ankyrin_rpt"/>
</dbReference>
<protein>
    <submittedName>
        <fullName evidence="4">Ankyrin</fullName>
    </submittedName>
</protein>
<feature type="repeat" description="ANK" evidence="3">
    <location>
        <begin position="43"/>
        <end position="75"/>
    </location>
</feature>
<dbReference type="Gene3D" id="1.25.40.20">
    <property type="entry name" value="Ankyrin repeat-containing domain"/>
    <property type="match status" value="2"/>
</dbReference>
<keyword evidence="1" id="KW-0677">Repeat</keyword>
<dbReference type="GO" id="GO:0085020">
    <property type="term" value="P:protein K6-linked ubiquitination"/>
    <property type="evidence" value="ECO:0007669"/>
    <property type="project" value="TreeGrafter"/>
</dbReference>
<gene>
    <name evidence="4" type="ORF">BO71DRAFT_320511</name>
</gene>
<dbReference type="GO" id="GO:0004842">
    <property type="term" value="F:ubiquitin-protein transferase activity"/>
    <property type="evidence" value="ECO:0007669"/>
    <property type="project" value="TreeGrafter"/>
</dbReference>
<accession>A0A319EXZ5</accession>
<dbReference type="STRING" id="1448320.A0A319EXZ5"/>
<dbReference type="AlphaFoldDB" id="A0A319EXZ5"/>
<dbReference type="SUPFAM" id="SSF48403">
    <property type="entry name" value="Ankyrin repeat"/>
    <property type="match status" value="1"/>
</dbReference>
<evidence type="ECO:0000313" key="4">
    <source>
        <dbReference type="EMBL" id="PYH96662.1"/>
    </source>
</evidence>
<evidence type="ECO:0000256" key="2">
    <source>
        <dbReference type="ARBA" id="ARBA00023043"/>
    </source>
</evidence>
<name>A0A319EXZ5_9EURO</name>
<dbReference type="InterPro" id="IPR036770">
    <property type="entry name" value="Ankyrin_rpt-contain_sf"/>
</dbReference>
<dbReference type="PROSITE" id="PS50088">
    <property type="entry name" value="ANK_REPEAT"/>
    <property type="match status" value="2"/>
</dbReference>
<dbReference type="Proteomes" id="UP000247810">
    <property type="component" value="Unassembled WGS sequence"/>
</dbReference>
<sequence>MALGAESLGRAVGLIHACAWGGLHHYAQEPLPGEHDLNARDGQLRDPLSYAASHGHVEMVRLLLRHGAAPDQPDRYGRKPLHYAVQANHIGIIQALVEAGVSPMTPNSATTSAGETPLLHA</sequence>
<dbReference type="OrthoDB" id="4772757at2759"/>
<evidence type="ECO:0000256" key="1">
    <source>
        <dbReference type="ARBA" id="ARBA00022737"/>
    </source>
</evidence>
<keyword evidence="5" id="KW-1185">Reference proteome</keyword>
<reference evidence="4 5" key="1">
    <citation type="submission" date="2018-02" db="EMBL/GenBank/DDBJ databases">
        <title>The genomes of Aspergillus section Nigri reveals drivers in fungal speciation.</title>
        <authorList>
            <consortium name="DOE Joint Genome Institute"/>
            <person name="Vesth T.C."/>
            <person name="Nybo J."/>
            <person name="Theobald S."/>
            <person name="Brandl J."/>
            <person name="Frisvad J.C."/>
            <person name="Nielsen K.F."/>
            <person name="Lyhne E.K."/>
            <person name="Kogle M.E."/>
            <person name="Kuo A."/>
            <person name="Riley R."/>
            <person name="Clum A."/>
            <person name="Nolan M."/>
            <person name="Lipzen A."/>
            <person name="Salamov A."/>
            <person name="Henrissat B."/>
            <person name="Wiebenga A."/>
            <person name="De vries R.P."/>
            <person name="Grigoriev I.V."/>
            <person name="Mortensen U.H."/>
            <person name="Andersen M.R."/>
            <person name="Baker S.E."/>
        </authorList>
    </citation>
    <scope>NUCLEOTIDE SEQUENCE [LARGE SCALE GENOMIC DNA]</scope>
    <source>
        <strain evidence="4 5">CBS 707.79</strain>
    </source>
</reference>
<evidence type="ECO:0000256" key="3">
    <source>
        <dbReference type="PROSITE-ProRule" id="PRU00023"/>
    </source>
</evidence>
<dbReference type="Pfam" id="PF12796">
    <property type="entry name" value="Ank_2"/>
    <property type="match status" value="1"/>
</dbReference>
<dbReference type="PANTHER" id="PTHR24171">
    <property type="entry name" value="ANKYRIN REPEAT DOMAIN-CONTAINING PROTEIN 39-RELATED"/>
    <property type="match status" value="1"/>
</dbReference>
<dbReference type="EMBL" id="KZ825835">
    <property type="protein sequence ID" value="PYH96662.1"/>
    <property type="molecule type" value="Genomic_DNA"/>
</dbReference>